<dbReference type="RefSeq" id="WP_126697847.1">
    <property type="nucleotide sequence ID" value="NZ_RWKW01000005.1"/>
</dbReference>
<proteinExistence type="predicted"/>
<reference evidence="2 3" key="1">
    <citation type="submission" date="2018-12" db="EMBL/GenBank/DDBJ databases">
        <title>Mesorhizobium carbonis sp. nov., isolated from coal mine water.</title>
        <authorList>
            <person name="Xin W."/>
            <person name="Xu Z."/>
            <person name="Xiang F."/>
            <person name="Zhang J."/>
            <person name="Xi L."/>
            <person name="Liu J."/>
        </authorList>
    </citation>
    <scope>NUCLEOTIDE SEQUENCE [LARGE SCALE GENOMIC DNA]</scope>
    <source>
        <strain evidence="2 3">B2.3</strain>
    </source>
</reference>
<evidence type="ECO:0000313" key="3">
    <source>
        <dbReference type="Proteomes" id="UP000278398"/>
    </source>
</evidence>
<keyword evidence="3" id="KW-1185">Reference proteome</keyword>
<dbReference type="InterPro" id="IPR009875">
    <property type="entry name" value="PilZ_domain"/>
</dbReference>
<accession>A0A3R9YAM9</accession>
<evidence type="ECO:0000259" key="1">
    <source>
        <dbReference type="Pfam" id="PF07238"/>
    </source>
</evidence>
<name>A0A3R9YAM9_9HYPH</name>
<dbReference type="OrthoDB" id="7210926at2"/>
<protein>
    <submittedName>
        <fullName evidence="2">PilZ domain-containing protein</fullName>
    </submittedName>
</protein>
<organism evidence="2 3">
    <name type="scientific">Aquibium carbonis</name>
    <dbReference type="NCBI Taxonomy" id="2495581"/>
    <lineage>
        <taxon>Bacteria</taxon>
        <taxon>Pseudomonadati</taxon>
        <taxon>Pseudomonadota</taxon>
        <taxon>Alphaproteobacteria</taxon>
        <taxon>Hyphomicrobiales</taxon>
        <taxon>Phyllobacteriaceae</taxon>
        <taxon>Aquibium</taxon>
    </lineage>
</organism>
<dbReference type="AlphaFoldDB" id="A0A3R9YAM9"/>
<dbReference type="GO" id="GO:0035438">
    <property type="term" value="F:cyclic-di-GMP binding"/>
    <property type="evidence" value="ECO:0007669"/>
    <property type="project" value="InterPro"/>
</dbReference>
<gene>
    <name evidence="2" type="ORF">EJC49_02305</name>
</gene>
<dbReference type="Proteomes" id="UP000278398">
    <property type="component" value="Unassembled WGS sequence"/>
</dbReference>
<dbReference type="EMBL" id="RWKW01000005">
    <property type="protein sequence ID" value="RST87992.1"/>
    <property type="molecule type" value="Genomic_DNA"/>
</dbReference>
<dbReference type="SUPFAM" id="SSF141371">
    <property type="entry name" value="PilZ domain-like"/>
    <property type="match status" value="1"/>
</dbReference>
<sequence>MIPQPSSHGAREHRRRVLKGATILLGIKHSEISCTIRNMHEHGAEIRLPPSTVVPDNFLVYVPSDGVGYRASLRWRIGDRIGVQFLGTEPKPSWHYGM</sequence>
<comment type="caution">
    <text evidence="2">The sequence shown here is derived from an EMBL/GenBank/DDBJ whole genome shotgun (WGS) entry which is preliminary data.</text>
</comment>
<evidence type="ECO:0000313" key="2">
    <source>
        <dbReference type="EMBL" id="RST87992.1"/>
    </source>
</evidence>
<dbReference type="Pfam" id="PF07238">
    <property type="entry name" value="PilZ"/>
    <property type="match status" value="1"/>
</dbReference>
<feature type="domain" description="PilZ" evidence="1">
    <location>
        <begin position="11"/>
        <end position="89"/>
    </location>
</feature>